<dbReference type="PANTHER" id="PTHR28005">
    <property type="entry name" value="AUTOPHAGY-RELATED PROTEIN 17"/>
    <property type="match status" value="1"/>
</dbReference>
<dbReference type="PANTHER" id="PTHR28005:SF1">
    <property type="entry name" value="AUTOPHAGY-RELATED PROTEIN 17"/>
    <property type="match status" value="1"/>
</dbReference>
<dbReference type="HOGENOM" id="CLU_565132_0_0_1"/>
<sequence length="480" mass="55939">MTNDRNLPVITKEEVVKWSQDAQTTLEKTQKLCTNAQSSLHSTIEELTVRLPGKLEATEFLYNSYIRQHGLINKQIDHIREYVKQKINNVFTEINDTLEPSFDQLQHILQKLKKIKVPPFIVQDGSSNKSLLDFTSLDSMEMLKQNIEIYKSNCNKIRKVVDTEVMEKISNQYNSMVSIDKEIRKVYDSLTPLKVELRTQSKGKSIESSSLVATILRENESLEDELVSILQMQTNHFDQCMKAVVLVSSGSKSDAINLEVLQSDAYELPEVFKELTTVYDIILQNEERSKKFITINRSNIDSVSQLINRAMEMFREFKVNSYPKYLILIAEIEEKLNTCSIDSTDDDKSPCEVYSETLQELTSHYVQFINVYKTKYLIELHHEQYTYPRKFLKRLTEFLYEDVYGIQLEEAERRRRWMAKYGQFIPAEFKLPGEHELPVVVQIITEGLENIQKDQDFSVEEEVLSKEETELIDMIKGTKI</sequence>
<comment type="similarity">
    <text evidence="1 6">Belongs to the ATG17 family.</text>
</comment>
<dbReference type="GO" id="GO:1990316">
    <property type="term" value="C:Atg1/ULK1 kinase complex"/>
    <property type="evidence" value="ECO:0007669"/>
    <property type="project" value="TreeGrafter"/>
</dbReference>
<dbReference type="Pfam" id="PF04108">
    <property type="entry name" value="ATG17_like"/>
    <property type="match status" value="1"/>
</dbReference>
<dbReference type="KEGG" id="ctp:CTRG_04324"/>
<dbReference type="GO" id="GO:0034727">
    <property type="term" value="P:piecemeal microautophagy of the nucleus"/>
    <property type="evidence" value="ECO:0007669"/>
    <property type="project" value="TreeGrafter"/>
</dbReference>
<name>C5ME32_CANTT</name>
<keyword evidence="4 6" id="KW-0072">Autophagy</keyword>
<dbReference type="AlphaFoldDB" id="C5ME32"/>
<protein>
    <recommendedName>
        <fullName evidence="2 6">Autophagy-related protein 17</fullName>
    </recommendedName>
</protein>
<proteinExistence type="inferred from homology"/>
<feature type="domain" description="Autophagy protein ATG17-like" evidence="7">
    <location>
        <begin position="25"/>
        <end position="425"/>
    </location>
</feature>
<evidence type="ECO:0000256" key="3">
    <source>
        <dbReference type="ARBA" id="ARBA00022490"/>
    </source>
</evidence>
<keyword evidence="9" id="KW-1185">Reference proteome</keyword>
<evidence type="ECO:0000313" key="9">
    <source>
        <dbReference type="Proteomes" id="UP000002037"/>
    </source>
</evidence>
<dbReference type="GO" id="GO:0034045">
    <property type="term" value="C:phagophore assembly site membrane"/>
    <property type="evidence" value="ECO:0007669"/>
    <property type="project" value="UniProtKB-SubCell"/>
</dbReference>
<evidence type="ECO:0000256" key="5">
    <source>
        <dbReference type="ARBA" id="ARBA00023136"/>
    </source>
</evidence>
<dbReference type="Proteomes" id="UP000002037">
    <property type="component" value="Unassembled WGS sequence"/>
</dbReference>
<keyword evidence="3 6" id="KW-0963">Cytoplasm</keyword>
<dbReference type="STRING" id="294747.C5ME32"/>
<organism evidence="8 9">
    <name type="scientific">Candida tropicalis (strain ATCC MYA-3404 / T1)</name>
    <name type="common">Yeast</name>
    <dbReference type="NCBI Taxonomy" id="294747"/>
    <lineage>
        <taxon>Eukaryota</taxon>
        <taxon>Fungi</taxon>
        <taxon>Dikarya</taxon>
        <taxon>Ascomycota</taxon>
        <taxon>Saccharomycotina</taxon>
        <taxon>Pichiomycetes</taxon>
        <taxon>Debaryomycetaceae</taxon>
        <taxon>Candida/Lodderomyces clade</taxon>
        <taxon>Candida</taxon>
    </lineage>
</organism>
<evidence type="ECO:0000313" key="8">
    <source>
        <dbReference type="EMBL" id="EER31542.1"/>
    </source>
</evidence>
<dbReference type="GO" id="GO:0030295">
    <property type="term" value="F:protein kinase activator activity"/>
    <property type="evidence" value="ECO:0007669"/>
    <property type="project" value="TreeGrafter"/>
</dbReference>
<evidence type="ECO:0000256" key="1">
    <source>
        <dbReference type="ARBA" id="ARBA00006259"/>
    </source>
</evidence>
<evidence type="ECO:0000256" key="4">
    <source>
        <dbReference type="ARBA" id="ARBA00023006"/>
    </source>
</evidence>
<accession>C5ME32</accession>
<gene>
    <name evidence="8" type="ORF">CTRG_04324</name>
</gene>
<keyword evidence="5" id="KW-0472">Membrane</keyword>
<dbReference type="OrthoDB" id="1937984at2759"/>
<evidence type="ECO:0000259" key="7">
    <source>
        <dbReference type="Pfam" id="PF04108"/>
    </source>
</evidence>
<dbReference type="eggNOG" id="ENOG502RW77">
    <property type="taxonomic scope" value="Eukaryota"/>
</dbReference>
<dbReference type="InterPro" id="IPR007240">
    <property type="entry name" value="Atg17"/>
</dbReference>
<dbReference type="VEuPathDB" id="FungiDB:CTRG_04324"/>
<reference evidence="8 9" key="1">
    <citation type="journal article" date="2009" name="Nature">
        <title>Evolution of pathogenicity and sexual reproduction in eight Candida genomes.</title>
        <authorList>
            <person name="Butler G."/>
            <person name="Rasmussen M.D."/>
            <person name="Lin M.F."/>
            <person name="Santos M.A."/>
            <person name="Sakthikumar S."/>
            <person name="Munro C.A."/>
            <person name="Rheinbay E."/>
            <person name="Grabherr M."/>
            <person name="Forche A."/>
            <person name="Reedy J.L."/>
            <person name="Agrafioti I."/>
            <person name="Arnaud M.B."/>
            <person name="Bates S."/>
            <person name="Brown A.J."/>
            <person name="Brunke S."/>
            <person name="Costanzo M.C."/>
            <person name="Fitzpatrick D.A."/>
            <person name="de Groot P.W."/>
            <person name="Harris D."/>
            <person name="Hoyer L.L."/>
            <person name="Hube B."/>
            <person name="Klis F.M."/>
            <person name="Kodira C."/>
            <person name="Lennard N."/>
            <person name="Logue M.E."/>
            <person name="Martin R."/>
            <person name="Neiman A.M."/>
            <person name="Nikolaou E."/>
            <person name="Quail M.A."/>
            <person name="Quinn J."/>
            <person name="Santos M.C."/>
            <person name="Schmitzberger F.F."/>
            <person name="Sherlock G."/>
            <person name="Shah P."/>
            <person name="Silverstein K.A."/>
            <person name="Skrzypek M.S."/>
            <person name="Soll D."/>
            <person name="Staggs R."/>
            <person name="Stansfield I."/>
            <person name="Stumpf M.P."/>
            <person name="Sudbery P.E."/>
            <person name="Srikantha T."/>
            <person name="Zeng Q."/>
            <person name="Berman J."/>
            <person name="Berriman M."/>
            <person name="Heitman J."/>
            <person name="Gow N.A."/>
            <person name="Lorenz M.C."/>
            <person name="Birren B.W."/>
            <person name="Kellis M."/>
            <person name="Cuomo C.A."/>
        </authorList>
    </citation>
    <scope>NUCLEOTIDE SEQUENCE [LARGE SCALE GENOMIC DNA]</scope>
    <source>
        <strain evidence="9">ATCC MYA-3404 / T1</strain>
    </source>
</reference>
<dbReference type="GO" id="GO:0060090">
    <property type="term" value="F:molecular adaptor activity"/>
    <property type="evidence" value="ECO:0007669"/>
    <property type="project" value="TreeGrafter"/>
</dbReference>
<dbReference type="InterPro" id="IPR045326">
    <property type="entry name" value="ATG17-like_dom"/>
</dbReference>
<dbReference type="GeneID" id="8296745"/>
<comment type="subcellular location">
    <subcellularLocation>
        <location evidence="6">Cytoplasm</location>
    </subcellularLocation>
    <subcellularLocation>
        <location evidence="6">Preautophagosomal structure membrane</location>
        <topology evidence="6">Peripheral membrane protein</topology>
    </subcellularLocation>
</comment>
<evidence type="ECO:0000256" key="2">
    <source>
        <dbReference type="ARBA" id="ARBA00013806"/>
    </source>
</evidence>
<dbReference type="RefSeq" id="XP_002550027.1">
    <property type="nucleotide sequence ID" value="XM_002549981.1"/>
</dbReference>
<comment type="function">
    <text evidence="6">Autophagy-specific protein that functions in response to autophagy-inducing signals as a scaffold to recruit other ATG proteins to organize preautophagosomal structure (PAS) formation. Modulates the timing and magnitude of the autophagy response, such as the size of the sequestering vesicles. Plays particularly a role in pexophagy and nucleophagy.</text>
</comment>
<dbReference type="GO" id="GO:0000045">
    <property type="term" value="P:autophagosome assembly"/>
    <property type="evidence" value="ECO:0007669"/>
    <property type="project" value="TreeGrafter"/>
</dbReference>
<dbReference type="EMBL" id="GG692400">
    <property type="protein sequence ID" value="EER31542.1"/>
    <property type="molecule type" value="Genomic_DNA"/>
</dbReference>
<dbReference type="GO" id="GO:0000422">
    <property type="term" value="P:autophagy of mitochondrion"/>
    <property type="evidence" value="ECO:0007669"/>
    <property type="project" value="TreeGrafter"/>
</dbReference>
<evidence type="ECO:0000256" key="6">
    <source>
        <dbReference type="RuleBase" id="RU368080"/>
    </source>
</evidence>